<dbReference type="AlphaFoldDB" id="A0A6J6M1A7"/>
<evidence type="ECO:0000256" key="1">
    <source>
        <dbReference type="SAM" id="Phobius"/>
    </source>
</evidence>
<feature type="transmembrane region" description="Helical" evidence="1">
    <location>
        <begin position="321"/>
        <end position="343"/>
    </location>
</feature>
<feature type="transmembrane region" description="Helical" evidence="1">
    <location>
        <begin position="381"/>
        <end position="399"/>
    </location>
</feature>
<protein>
    <submittedName>
        <fullName evidence="2">Unannotated protein</fullName>
    </submittedName>
</protein>
<accession>A0A6J6M1A7</accession>
<organism evidence="2">
    <name type="scientific">freshwater metagenome</name>
    <dbReference type="NCBI Taxonomy" id="449393"/>
    <lineage>
        <taxon>unclassified sequences</taxon>
        <taxon>metagenomes</taxon>
        <taxon>ecological metagenomes</taxon>
    </lineage>
</organism>
<feature type="transmembrane region" description="Helical" evidence="1">
    <location>
        <begin position="457"/>
        <end position="474"/>
    </location>
</feature>
<dbReference type="EMBL" id="CAEZWE010000123">
    <property type="protein sequence ID" value="CAB4667967.1"/>
    <property type="molecule type" value="Genomic_DNA"/>
</dbReference>
<feature type="transmembrane region" description="Helical" evidence="1">
    <location>
        <begin position="28"/>
        <end position="47"/>
    </location>
</feature>
<feature type="transmembrane region" description="Helical" evidence="1">
    <location>
        <begin position="286"/>
        <end position="309"/>
    </location>
</feature>
<feature type="transmembrane region" description="Helical" evidence="1">
    <location>
        <begin position="101"/>
        <end position="121"/>
    </location>
</feature>
<name>A0A6J6M1A7_9ZZZZ</name>
<sequence length="581" mass="63671">MIWKRLQALEKRVHSTDSLDLSPLSSRFAVFWAVVVAFFMTTIALRMTGPTIHPDEFGFLINGQVLIGRDEAPIPTGSFYPAGFGLVTGLGHLVTGSMSGAYSFTLLVNVFLACVTAWVAMRLAINGFDASRRVGLIAGAMVFVFPGTIVSAMFSWAETAARLSFLLLVAVVLRAAHTMARRDILGLGLYVGAMPALHGRFTLLIPVVGVVILYWLFRKRVTLALAFGSMGLMAMAYGGSYAMNTFIKTAVYTTSYDQENRLLRRVIDPSLWPALLRTMVGQTWYLVATSFGLFAVGLLFMLVRVVAVMRKKRSMDDAESAAFFVIVFGTLAVIFTGGLQVLYGDRGDHLIYGRYVEMMLPAFLVVACVAYERNILFVQRVLLGSVAFIPLVALMYVVVNGGDGVKGGFYRNLIVFPNIVGTDFARHVVRPGLITFGFFFMFITFVLWLLSRWRGSVALLVCVMAVGAGSMYSGDRSIIPRTRVLDGSGQTVAYASANGATNIGFDAGIANDRAYYTMRFLLHPVSLTMLDISSPEAKIPGTLSCAYGWADRPPVEPDWKIVTEEQVLGRVLWQRVGTTSC</sequence>
<gene>
    <name evidence="2" type="ORF">UFOPK2169_01803</name>
</gene>
<feature type="transmembrane region" description="Helical" evidence="1">
    <location>
        <begin position="197"/>
        <end position="217"/>
    </location>
</feature>
<proteinExistence type="predicted"/>
<feature type="transmembrane region" description="Helical" evidence="1">
    <location>
        <begin position="432"/>
        <end position="450"/>
    </location>
</feature>
<feature type="transmembrane region" description="Helical" evidence="1">
    <location>
        <begin position="349"/>
        <end position="369"/>
    </location>
</feature>
<keyword evidence="1" id="KW-0472">Membrane</keyword>
<keyword evidence="1" id="KW-0812">Transmembrane</keyword>
<reference evidence="2" key="1">
    <citation type="submission" date="2020-05" db="EMBL/GenBank/DDBJ databases">
        <authorList>
            <person name="Chiriac C."/>
            <person name="Salcher M."/>
            <person name="Ghai R."/>
            <person name="Kavagutti S V."/>
        </authorList>
    </citation>
    <scope>NUCLEOTIDE SEQUENCE</scope>
</reference>
<evidence type="ECO:0000313" key="2">
    <source>
        <dbReference type="EMBL" id="CAB4667967.1"/>
    </source>
</evidence>
<feature type="transmembrane region" description="Helical" evidence="1">
    <location>
        <begin position="133"/>
        <end position="154"/>
    </location>
</feature>
<keyword evidence="1" id="KW-1133">Transmembrane helix</keyword>
<feature type="transmembrane region" description="Helical" evidence="1">
    <location>
        <begin position="223"/>
        <end position="242"/>
    </location>
</feature>